<evidence type="ECO:0000313" key="2">
    <source>
        <dbReference type="Proteomes" id="UP000187609"/>
    </source>
</evidence>
<dbReference type="PANTHER" id="PTHR35218">
    <property type="entry name" value="RNASE H DOMAIN-CONTAINING PROTEIN"/>
    <property type="match status" value="1"/>
</dbReference>
<organism evidence="1 2">
    <name type="scientific">Nicotiana attenuata</name>
    <name type="common">Coyote tobacco</name>
    <dbReference type="NCBI Taxonomy" id="49451"/>
    <lineage>
        <taxon>Eukaryota</taxon>
        <taxon>Viridiplantae</taxon>
        <taxon>Streptophyta</taxon>
        <taxon>Embryophyta</taxon>
        <taxon>Tracheophyta</taxon>
        <taxon>Spermatophyta</taxon>
        <taxon>Magnoliopsida</taxon>
        <taxon>eudicotyledons</taxon>
        <taxon>Gunneridae</taxon>
        <taxon>Pentapetalae</taxon>
        <taxon>asterids</taxon>
        <taxon>lamiids</taxon>
        <taxon>Solanales</taxon>
        <taxon>Solanaceae</taxon>
        <taxon>Nicotianoideae</taxon>
        <taxon>Nicotianeae</taxon>
        <taxon>Nicotiana</taxon>
    </lineage>
</organism>
<gene>
    <name evidence="1" type="ORF">A4A49_64000</name>
</gene>
<accession>A0A314LAM3</accession>
<evidence type="ECO:0000313" key="1">
    <source>
        <dbReference type="EMBL" id="OIT38656.1"/>
    </source>
</evidence>
<dbReference type="Proteomes" id="UP000187609">
    <property type="component" value="Unassembled WGS sequence"/>
</dbReference>
<reference evidence="1" key="1">
    <citation type="submission" date="2016-11" db="EMBL/GenBank/DDBJ databases">
        <title>The genome of Nicotiana attenuata.</title>
        <authorList>
            <person name="Xu S."/>
            <person name="Brockmoeller T."/>
            <person name="Gaquerel E."/>
            <person name="Navarro A."/>
            <person name="Kuhl H."/>
            <person name="Gase K."/>
            <person name="Ling Z."/>
            <person name="Zhou W."/>
            <person name="Kreitzer C."/>
            <person name="Stanke M."/>
            <person name="Tang H."/>
            <person name="Lyons E."/>
            <person name="Pandey P."/>
            <person name="Pandey S.P."/>
            <person name="Timmermann B."/>
            <person name="Baldwin I.T."/>
        </authorList>
    </citation>
    <scope>NUCLEOTIDE SEQUENCE [LARGE SCALE GENOMIC DNA]</scope>
    <source>
        <strain evidence="1">UT</strain>
    </source>
</reference>
<comment type="caution">
    <text evidence="1">The sequence shown here is derived from an EMBL/GenBank/DDBJ whole genome shotgun (WGS) entry which is preliminary data.</text>
</comment>
<name>A0A314LAM3_NICAT</name>
<dbReference type="Gramene" id="OIT38656">
    <property type="protein sequence ID" value="OIT38656"/>
    <property type="gene ID" value="A4A49_64000"/>
</dbReference>
<dbReference type="PANTHER" id="PTHR35218:SF8">
    <property type="entry name" value="ENDONUCLEASE_EXONUCLEASE_PHOSPHATASE"/>
    <property type="match status" value="1"/>
</dbReference>
<dbReference type="AlphaFoldDB" id="A0A314LAM3"/>
<keyword evidence="2" id="KW-1185">Reference proteome</keyword>
<dbReference type="EMBL" id="MJEQ01000184">
    <property type="protein sequence ID" value="OIT38656.1"/>
    <property type="molecule type" value="Genomic_DNA"/>
</dbReference>
<proteinExistence type="predicted"/>
<sequence length="133" mass="15065">MLVLLETKMADQMKLTEDLQYDMHIKFPSLGHSGGIIIMWKENILQVDELSVTLQGIHAIVKIFTQARRLVVHKGNRVSFINDSWIPNHPSIMSMIERLLTQADLSTTIATIYNNGVWDTSPISLNIPPNIIN</sequence>
<protein>
    <submittedName>
        <fullName evidence="1">Uncharacterized protein</fullName>
    </submittedName>
</protein>
<feature type="non-terminal residue" evidence="1">
    <location>
        <position position="133"/>
    </location>
</feature>